<dbReference type="Pfam" id="PF11897">
    <property type="entry name" value="DUF3417"/>
    <property type="match status" value="1"/>
</dbReference>
<keyword evidence="3" id="KW-0021">Allosteric enzyme</keyword>
<keyword evidence="6" id="KW-0808">Transferase</keyword>
<dbReference type="GO" id="GO:0005975">
    <property type="term" value="P:carbohydrate metabolic process"/>
    <property type="evidence" value="ECO:0007669"/>
    <property type="project" value="InterPro"/>
</dbReference>
<keyword evidence="7" id="KW-1185">Reference proteome</keyword>
<dbReference type="SUPFAM" id="SSF53756">
    <property type="entry name" value="UDP-Glycosyltransferase/glycogen phosphorylase"/>
    <property type="match status" value="1"/>
</dbReference>
<dbReference type="PANTHER" id="PTHR42655:SF1">
    <property type="entry name" value="GLYCOGEN PHOSPHORYLASE"/>
    <property type="match status" value="1"/>
</dbReference>
<protein>
    <submittedName>
        <fullName evidence="6">Glycogen phosphorylase</fullName>
        <ecNumber evidence="6">2.4.1.1</ecNumber>
    </submittedName>
</protein>
<dbReference type="NCBIfam" id="TIGR02094">
    <property type="entry name" value="more_P_ylases"/>
    <property type="match status" value="1"/>
</dbReference>
<sequence>MKSGNMFSIEVVPAIPRKLSRLEELAGNLWYSWDRPTRSLFAQLHPKLWSVVGHNPKVFLRRVDEQRLQDAAENPAFLIQYHRVLASYDSYQNAPPMLEGQEPYPKGELIAYFCAEFGLHESFPIYSGGLGILAGDHCKAASDLNLPFVAVGFLYRQGYFTQQIDADGNQVVHYVAADFDDLPVVPAMTPDGREAQVSVELPGREVHAKVWQARVGHISLYLLDTDLEINSEADRNITYQLYGGDRHMRIQQEILLGVGGARALEAVGQTPTVWHINEGHAAFLVLERIRKLVAEGLDFAAALEAVAANTVFTTHTPVPAGHDHFDYEMVMEYFNHFWPQLNVDAERFFDLGRDPDNHHVFNMTSLAVRGSRYQNGVSRIHGQVSSGICRKLWPQIDPEDNPMDYITNGVHVPTFLALEWAELFDRHLGGEWRNHLHDPEFWERIDDIPDQQFWSVRLSLKMQLLYSICHRLSAQHARNHGSEAHLDRLLKYCDTDNPNVLTIGFARRFATYKRANLLFQNLDWLREITSGKERPVLFIFAGKAHPADAPGHDLIREVHRVANMPEFEGKVLLVEGYDLGLARRLVAGADVWLNTPVYPMEASGTSGMKAGINGTLNLSVLDGWWGEGYDGSNGWAIKPAPDHFDDAAKYREDARTLYEILQDRVMPAFYSQNKMGYSPQWVRMAKRSMATIIPRFSATRQVREYVSKFYLPAGRQGARYADKGFVAAKTLAAWKAHVLEHWSGVSMRQVEMPPKRIGFGRTVRIEVAVHLGGLKAEDIRVELLLARTSQIKTSTNPVPFLFECKQVLDNEHLFVLEMQPELCGKLSYLIRAYPYHELLTHPHEMGLMAWL</sequence>
<accession>A0A2R5F4N9</accession>
<comment type="catalytic activity">
    <reaction evidence="1">
        <text>[(1-&gt;4)-alpha-D-glucosyl](n) + phosphate = [(1-&gt;4)-alpha-D-glucosyl](n-1) + alpha-D-glucose 1-phosphate</text>
        <dbReference type="Rhea" id="RHEA:41732"/>
        <dbReference type="Rhea" id="RHEA-COMP:9584"/>
        <dbReference type="Rhea" id="RHEA-COMP:9586"/>
        <dbReference type="ChEBI" id="CHEBI:15444"/>
        <dbReference type="ChEBI" id="CHEBI:43474"/>
        <dbReference type="ChEBI" id="CHEBI:58601"/>
        <dbReference type="EC" id="2.4.1.1"/>
    </reaction>
</comment>
<dbReference type="PIRSF" id="PIRSF000460">
    <property type="entry name" value="Pprylas_GlgP"/>
    <property type="match status" value="1"/>
</dbReference>
<dbReference type="PANTHER" id="PTHR42655">
    <property type="entry name" value="GLYCOGEN PHOSPHORYLASE"/>
    <property type="match status" value="1"/>
</dbReference>
<feature type="modified residue" description="N6-(pyridoxal phosphate)lysine" evidence="4">
    <location>
        <position position="609"/>
    </location>
</feature>
<dbReference type="AlphaFoldDB" id="A0A2R5F4N9"/>
<feature type="domain" description="DUF3417" evidence="5">
    <location>
        <begin position="15"/>
        <end position="122"/>
    </location>
</feature>
<evidence type="ECO:0000313" key="7">
    <source>
        <dbReference type="Proteomes" id="UP000245081"/>
    </source>
</evidence>
<dbReference type="InterPro" id="IPR052182">
    <property type="entry name" value="Glycogen/Maltodextrin_Phosph"/>
</dbReference>
<gene>
    <name evidence="6" type="primary">glgP</name>
    <name evidence="6" type="ORF">NMK_0496</name>
</gene>
<dbReference type="Pfam" id="PF00343">
    <property type="entry name" value="Phosphorylase"/>
    <property type="match status" value="1"/>
</dbReference>
<evidence type="ECO:0000256" key="1">
    <source>
        <dbReference type="ARBA" id="ARBA00001275"/>
    </source>
</evidence>
<dbReference type="EMBL" id="BDOQ01000002">
    <property type="protein sequence ID" value="GBG12959.1"/>
    <property type="molecule type" value="Genomic_DNA"/>
</dbReference>
<comment type="similarity">
    <text evidence="2">Belongs to the glycogen phosphorylase family.</text>
</comment>
<dbReference type="GO" id="GO:0030170">
    <property type="term" value="F:pyridoxal phosphate binding"/>
    <property type="evidence" value="ECO:0007669"/>
    <property type="project" value="InterPro"/>
</dbReference>
<name>A0A2R5F4N9_9PROT</name>
<keyword evidence="4" id="KW-0663">Pyridoxal phosphate</keyword>
<proteinExistence type="inferred from homology"/>
<reference evidence="6 7" key="1">
    <citation type="journal article" date="2018" name="Environ. Microbiol.">
        <title>Isolation and genomic characterization of Novimethylophilus kurashikiensis gen. nov. sp. nov., a new lanthanide-dependent methylotrophic species of Methylophilaceae.</title>
        <authorList>
            <person name="Lv H."/>
            <person name="Sahin N."/>
            <person name="Tani A."/>
        </authorList>
    </citation>
    <scope>NUCLEOTIDE SEQUENCE [LARGE SCALE GENOMIC DNA]</scope>
    <source>
        <strain evidence="6 7">La2-4</strain>
    </source>
</reference>
<dbReference type="OrthoDB" id="7229284at2"/>
<dbReference type="RefSeq" id="WP_109014175.1">
    <property type="nucleotide sequence ID" value="NZ_BDOQ01000002.1"/>
</dbReference>
<dbReference type="Gene3D" id="3.40.50.2000">
    <property type="entry name" value="Glycogen Phosphorylase B"/>
    <property type="match status" value="3"/>
</dbReference>
<evidence type="ECO:0000313" key="6">
    <source>
        <dbReference type="EMBL" id="GBG12959.1"/>
    </source>
</evidence>
<dbReference type="Proteomes" id="UP000245081">
    <property type="component" value="Unassembled WGS sequence"/>
</dbReference>
<evidence type="ECO:0000259" key="5">
    <source>
        <dbReference type="Pfam" id="PF11897"/>
    </source>
</evidence>
<evidence type="ECO:0000256" key="2">
    <source>
        <dbReference type="ARBA" id="ARBA00006047"/>
    </source>
</evidence>
<comment type="caution">
    <text evidence="6">The sequence shown here is derived from an EMBL/GenBank/DDBJ whole genome shotgun (WGS) entry which is preliminary data.</text>
</comment>
<evidence type="ECO:0000256" key="3">
    <source>
        <dbReference type="ARBA" id="ARBA00022533"/>
    </source>
</evidence>
<dbReference type="InterPro" id="IPR024517">
    <property type="entry name" value="Glycogen_phosphorylase_DUF3417"/>
</dbReference>
<dbReference type="InterPro" id="IPR011834">
    <property type="entry name" value="Agluc_phsphrylas"/>
</dbReference>
<evidence type="ECO:0000256" key="4">
    <source>
        <dbReference type="PIRSR" id="PIRSR000460-1"/>
    </source>
</evidence>
<dbReference type="InterPro" id="IPR000811">
    <property type="entry name" value="Glyco_trans_35"/>
</dbReference>
<keyword evidence="6" id="KW-0328">Glycosyltransferase</keyword>
<dbReference type="EC" id="2.4.1.1" evidence="6"/>
<dbReference type="GO" id="GO:0008184">
    <property type="term" value="F:glycogen phosphorylase activity"/>
    <property type="evidence" value="ECO:0007669"/>
    <property type="project" value="InterPro"/>
</dbReference>
<organism evidence="6 7">
    <name type="scientific">Novimethylophilus kurashikiensis</name>
    <dbReference type="NCBI Taxonomy" id="1825523"/>
    <lineage>
        <taxon>Bacteria</taxon>
        <taxon>Pseudomonadati</taxon>
        <taxon>Pseudomonadota</taxon>
        <taxon>Betaproteobacteria</taxon>
        <taxon>Nitrosomonadales</taxon>
        <taxon>Methylophilaceae</taxon>
        <taxon>Novimethylophilus</taxon>
    </lineage>
</organism>